<evidence type="ECO:0000313" key="11">
    <source>
        <dbReference type="Proteomes" id="UP000003688"/>
    </source>
</evidence>
<keyword evidence="5 10" id="KW-0560">Oxidoreductase</keyword>
<dbReference type="InterPro" id="IPR006066">
    <property type="entry name" value="NO2/SO3_Rdtase_FeS/sirohaem_BS"/>
</dbReference>
<evidence type="ECO:0000256" key="5">
    <source>
        <dbReference type="ARBA" id="ARBA00023002"/>
    </source>
</evidence>
<evidence type="ECO:0000259" key="9">
    <source>
        <dbReference type="Pfam" id="PF03460"/>
    </source>
</evidence>
<keyword evidence="6" id="KW-0408">Iron</keyword>
<dbReference type="Gene3D" id="3.30.413.10">
    <property type="entry name" value="Sulfite Reductase Hemoprotein, domain 1"/>
    <property type="match status" value="2"/>
</dbReference>
<keyword evidence="4" id="KW-0479">Metal-binding</keyword>
<dbReference type="EC" id="1.7.7.1" evidence="10"/>
<evidence type="ECO:0000256" key="3">
    <source>
        <dbReference type="ARBA" id="ARBA00022617"/>
    </source>
</evidence>
<feature type="domain" description="Nitrite/Sulfite reductase ferredoxin-like" evidence="9">
    <location>
        <begin position="107"/>
        <end position="168"/>
    </location>
</feature>
<feature type="domain" description="Nitrite/Sulfite reductase ferredoxin-like" evidence="9">
    <location>
        <begin position="369"/>
        <end position="433"/>
    </location>
</feature>
<dbReference type="InterPro" id="IPR051329">
    <property type="entry name" value="NIR_SIR_4Fe-4S"/>
</dbReference>
<dbReference type="NCBIfam" id="NF007126">
    <property type="entry name" value="PRK09567.1"/>
    <property type="match status" value="1"/>
</dbReference>
<evidence type="ECO:0000313" key="10">
    <source>
        <dbReference type="EMBL" id="EEF60102.1"/>
    </source>
</evidence>
<keyword evidence="2" id="KW-0004">4Fe-4S</keyword>
<comment type="similarity">
    <text evidence="1">Belongs to the nitrite and sulfite reductase 4Fe-4S domain family.</text>
</comment>
<comment type="caution">
    <text evidence="10">The sequence shown here is derived from an EMBL/GenBank/DDBJ whole genome shotgun (WGS) entry which is preliminary data.</text>
</comment>
<sequence length="589" mass="65676">MNTPTLPFEEIKGQKLSDEQRSYLEGLFAGLANRGFKFTDVATNPITTISQPTALEGLIFEERIKHELHPLESFPLLLEHAAANKAPERENIFRFKWNGLFYLTPNKEAFMARLRIPAGQLKTFQWREIAHVANELTTKYVQITTRSNLQIRLIEMKDAPEVLRRIQSVGLHTRGSGADNIRNLTANPTFGIDPHELIDTGPLCHQLGQIILNDRQFYDLPRKFNVAFDGGGLIGTVEDTNDIGVKAVNVPSKQGNLEAGIYFRIKLGGATGHKAFAKDLGVLVRPEEILKVIVAVIRVYIAHGNRTDRKKARLKHLLEQWTLEQYLAETEKLLGYQLFKAPLEADGNSSVHTEHKLPIVSHSHIGVFPQKQSGLNYIGVALPVGQITPKQMLRLADIADNYASGEIRLTVWQNLIIPNIPDAFVETVKKALVKMGLHWQQSNIRSGLVACTGNSYCKFAASNTKAHGLELANYLEKRFKLDQPINIHLTGCPNSCAQHYMGDIGLLGAKVKMGGASVDGYHVFVGGGFGDNQSVGRQVFQGVSFEQLSSTLEKMLEGYLRHRQVGESFQKFTARHDLNTLQAIFSNEE</sequence>
<evidence type="ECO:0000256" key="1">
    <source>
        <dbReference type="ARBA" id="ARBA00010429"/>
    </source>
</evidence>
<dbReference type="EMBL" id="ABOX02000020">
    <property type="protein sequence ID" value="EEF60102.1"/>
    <property type="molecule type" value="Genomic_DNA"/>
</dbReference>
<dbReference type="InterPro" id="IPR045854">
    <property type="entry name" value="NO2/SO3_Rdtase_4Fe4S_sf"/>
</dbReference>
<evidence type="ECO:0000256" key="4">
    <source>
        <dbReference type="ARBA" id="ARBA00022723"/>
    </source>
</evidence>
<accession>B9XJ64</accession>
<dbReference type="PROSITE" id="PS00365">
    <property type="entry name" value="NIR_SIR"/>
    <property type="match status" value="1"/>
</dbReference>
<keyword evidence="3" id="KW-0349">Heme</keyword>
<name>B9XJ64_PEDPL</name>
<gene>
    <name evidence="10" type="ORF">Cflav_PD3161</name>
</gene>
<dbReference type="NCBIfam" id="TIGR02435">
    <property type="entry name" value="CobG"/>
    <property type="match status" value="1"/>
</dbReference>
<evidence type="ECO:0000256" key="2">
    <source>
        <dbReference type="ARBA" id="ARBA00022485"/>
    </source>
</evidence>
<feature type="domain" description="Nitrite/sulphite reductase 4Fe-4S" evidence="8">
    <location>
        <begin position="178"/>
        <end position="335"/>
    </location>
</feature>
<dbReference type="STRING" id="320771.Cflav_PD3161"/>
<evidence type="ECO:0000256" key="6">
    <source>
        <dbReference type="ARBA" id="ARBA00023004"/>
    </source>
</evidence>
<dbReference type="RefSeq" id="WP_007415857.1">
    <property type="nucleotide sequence ID" value="NZ_ABOX02000020.1"/>
</dbReference>
<feature type="domain" description="Nitrite/sulphite reductase 4Fe-4S" evidence="8">
    <location>
        <begin position="448"/>
        <end position="575"/>
    </location>
</feature>
<dbReference type="InterPro" id="IPR012798">
    <property type="entry name" value="Cbl_synth_CobG-like"/>
</dbReference>
<dbReference type="GO" id="GO:0051539">
    <property type="term" value="F:4 iron, 4 sulfur cluster binding"/>
    <property type="evidence" value="ECO:0007669"/>
    <property type="project" value="UniProtKB-KW"/>
</dbReference>
<dbReference type="AlphaFoldDB" id="B9XJ64"/>
<protein>
    <submittedName>
        <fullName evidence="10">Precorrin-3B synthase</fullName>
        <ecNumber evidence="10">1.7.7.1</ecNumber>
    </submittedName>
</protein>
<dbReference type="PANTHER" id="PTHR32439:SF0">
    <property type="entry name" value="FERREDOXIN--NITRITE REDUCTASE, CHLOROPLASTIC"/>
    <property type="match status" value="1"/>
</dbReference>
<dbReference type="PRINTS" id="PR00397">
    <property type="entry name" value="SIROHAEM"/>
</dbReference>
<reference evidence="10 11" key="1">
    <citation type="journal article" date="2011" name="J. Bacteriol.">
        <title>Genome sequence of 'Pedosphaera parvula' Ellin514, an aerobic Verrucomicrobial isolate from pasture soil.</title>
        <authorList>
            <person name="Kant R."/>
            <person name="van Passel M.W."/>
            <person name="Sangwan P."/>
            <person name="Palva A."/>
            <person name="Lucas S."/>
            <person name="Copeland A."/>
            <person name="Lapidus A."/>
            <person name="Glavina Del Rio T."/>
            <person name="Dalin E."/>
            <person name="Tice H."/>
            <person name="Bruce D."/>
            <person name="Goodwin L."/>
            <person name="Pitluck S."/>
            <person name="Chertkov O."/>
            <person name="Larimer F.W."/>
            <person name="Land M.L."/>
            <person name="Hauser L."/>
            <person name="Brettin T.S."/>
            <person name="Detter J.C."/>
            <person name="Han S."/>
            <person name="de Vos W.M."/>
            <person name="Janssen P.H."/>
            <person name="Smidt H."/>
        </authorList>
    </citation>
    <scope>NUCLEOTIDE SEQUENCE [LARGE SCALE GENOMIC DNA]</scope>
    <source>
        <strain evidence="10 11">Ellin514</strain>
    </source>
</reference>
<dbReference type="Pfam" id="PF03460">
    <property type="entry name" value="NIR_SIR_ferr"/>
    <property type="match status" value="2"/>
</dbReference>
<evidence type="ECO:0000256" key="7">
    <source>
        <dbReference type="ARBA" id="ARBA00023014"/>
    </source>
</evidence>
<dbReference type="Proteomes" id="UP000003688">
    <property type="component" value="Unassembled WGS sequence"/>
</dbReference>
<dbReference type="InterPro" id="IPR036136">
    <property type="entry name" value="Nit/Sulf_reduc_fer-like_dom_sf"/>
</dbReference>
<dbReference type="PANTHER" id="PTHR32439">
    <property type="entry name" value="FERREDOXIN--NITRITE REDUCTASE, CHLOROPLASTIC"/>
    <property type="match status" value="1"/>
</dbReference>
<organism evidence="10 11">
    <name type="scientific">Pedosphaera parvula (strain Ellin514)</name>
    <dbReference type="NCBI Taxonomy" id="320771"/>
    <lineage>
        <taxon>Bacteria</taxon>
        <taxon>Pseudomonadati</taxon>
        <taxon>Verrucomicrobiota</taxon>
        <taxon>Pedosphaerae</taxon>
        <taxon>Pedosphaerales</taxon>
        <taxon>Pedosphaeraceae</taxon>
        <taxon>Pedosphaera</taxon>
    </lineage>
</organism>
<dbReference type="GO" id="GO:0048307">
    <property type="term" value="F:ferredoxin-nitrite reductase activity"/>
    <property type="evidence" value="ECO:0007669"/>
    <property type="project" value="UniProtKB-EC"/>
</dbReference>
<dbReference type="OrthoDB" id="9803707at2"/>
<dbReference type="Pfam" id="PF01077">
    <property type="entry name" value="NIR_SIR"/>
    <property type="match status" value="2"/>
</dbReference>
<evidence type="ECO:0000259" key="8">
    <source>
        <dbReference type="Pfam" id="PF01077"/>
    </source>
</evidence>
<dbReference type="InterPro" id="IPR006067">
    <property type="entry name" value="NO2/SO3_Rdtase_4Fe4S_dom"/>
</dbReference>
<proteinExistence type="inferred from homology"/>
<dbReference type="GO" id="GO:0046872">
    <property type="term" value="F:metal ion binding"/>
    <property type="evidence" value="ECO:0007669"/>
    <property type="project" value="UniProtKB-KW"/>
</dbReference>
<dbReference type="SUPFAM" id="SSF55124">
    <property type="entry name" value="Nitrite/Sulfite reductase N-terminal domain-like"/>
    <property type="match status" value="2"/>
</dbReference>
<dbReference type="SUPFAM" id="SSF56014">
    <property type="entry name" value="Nitrite and sulphite reductase 4Fe-4S domain-like"/>
    <property type="match status" value="2"/>
</dbReference>
<dbReference type="GO" id="GO:0020037">
    <property type="term" value="F:heme binding"/>
    <property type="evidence" value="ECO:0007669"/>
    <property type="project" value="InterPro"/>
</dbReference>
<keyword evidence="7" id="KW-0411">Iron-sulfur</keyword>
<keyword evidence="11" id="KW-1185">Reference proteome</keyword>
<dbReference type="Gene3D" id="3.90.480.10">
    <property type="entry name" value="Sulfite Reductase Hemoprotein,Domain 2"/>
    <property type="match status" value="1"/>
</dbReference>
<dbReference type="InterPro" id="IPR005117">
    <property type="entry name" value="NiRdtase/SiRdtase_haem-b_fer"/>
</dbReference>